<feature type="signal peptide" evidence="6">
    <location>
        <begin position="1"/>
        <end position="19"/>
    </location>
</feature>
<keyword evidence="6" id="KW-0732">Signal</keyword>
<feature type="chain" id="PRO_5044344128" evidence="6">
    <location>
        <begin position="20"/>
        <end position="268"/>
    </location>
</feature>
<comment type="caution">
    <text evidence="7">The sequence shown here is derived from an EMBL/GenBank/DDBJ whole genome shotgun (WGS) entry which is preliminary data.</text>
</comment>
<protein>
    <submittedName>
        <fullName evidence="7">Uncharacterized protein</fullName>
    </submittedName>
</protein>
<dbReference type="AlphaFoldDB" id="A0AB34JVT3"/>
<gene>
    <name evidence="7" type="ORF">AB1Y20_019407</name>
</gene>
<feature type="transmembrane region" description="Helical" evidence="5">
    <location>
        <begin position="108"/>
        <end position="130"/>
    </location>
</feature>
<feature type="transmembrane region" description="Helical" evidence="5">
    <location>
        <begin position="136"/>
        <end position="156"/>
    </location>
</feature>
<name>A0AB34JVT3_PRYPA</name>
<dbReference type="EMBL" id="JBGBPQ010000005">
    <property type="protein sequence ID" value="KAL1524514.1"/>
    <property type="molecule type" value="Genomic_DNA"/>
</dbReference>
<dbReference type="InterPro" id="IPR013714">
    <property type="entry name" value="Golgi_TVP15"/>
</dbReference>
<evidence type="ECO:0000256" key="6">
    <source>
        <dbReference type="SAM" id="SignalP"/>
    </source>
</evidence>
<reference evidence="7 8" key="1">
    <citation type="journal article" date="2024" name="Science">
        <title>Giant polyketide synthase enzymes in the biosynthesis of giant marine polyether toxins.</title>
        <authorList>
            <person name="Fallon T.R."/>
            <person name="Shende V.V."/>
            <person name="Wierzbicki I.H."/>
            <person name="Pendleton A.L."/>
            <person name="Watervoot N.F."/>
            <person name="Auber R.P."/>
            <person name="Gonzalez D.J."/>
            <person name="Wisecaver J.H."/>
            <person name="Moore B.S."/>
        </authorList>
    </citation>
    <scope>NUCLEOTIDE SEQUENCE [LARGE SCALE GENOMIC DNA]</scope>
    <source>
        <strain evidence="7 8">12B1</strain>
    </source>
</reference>
<evidence type="ECO:0000256" key="3">
    <source>
        <dbReference type="ARBA" id="ARBA00022989"/>
    </source>
</evidence>
<sequence>MGPRLNVLLIAFAVHVGHGFDVDRPIPSRPTAGVESRTTTRAATDKSMQPAGIRGEVSKWYARYQGFVSGAAKVSRFISMGCGVWLVVTTPFALIGSAFGLRPSEIMLCGYLCIFGVLMFAIEVPLGALQRLIKQYFLFIFTRGGRAAFIVLAATIASSIKHVGMVTKAVLIFNAGLNFYILNSQDRRFESTDAQAKQDLDAVGAELRNSASDALSMGKYLGFGKLFGSSSGVAAPTSNGFDSAFDGLGTGSDSFKSSENTWPGSGDA</sequence>
<accession>A0AB34JVT3</accession>
<dbReference type="PANTHER" id="PTHR38894:SF1">
    <property type="entry name" value="TRANSMEMBRANE PROTEIN"/>
    <property type="match status" value="1"/>
</dbReference>
<comment type="subcellular location">
    <subcellularLocation>
        <location evidence="1">Membrane</location>
        <topology evidence="1">Multi-pass membrane protein</topology>
    </subcellularLocation>
</comment>
<feature type="transmembrane region" description="Helical" evidence="5">
    <location>
        <begin position="77"/>
        <end position="101"/>
    </location>
</feature>
<keyword evidence="3 5" id="KW-1133">Transmembrane helix</keyword>
<evidence type="ECO:0000313" key="8">
    <source>
        <dbReference type="Proteomes" id="UP001515480"/>
    </source>
</evidence>
<keyword evidence="2 5" id="KW-0812">Transmembrane</keyword>
<dbReference type="Proteomes" id="UP001515480">
    <property type="component" value="Unassembled WGS sequence"/>
</dbReference>
<keyword evidence="8" id="KW-1185">Reference proteome</keyword>
<organism evidence="7 8">
    <name type="scientific">Prymnesium parvum</name>
    <name type="common">Toxic golden alga</name>
    <dbReference type="NCBI Taxonomy" id="97485"/>
    <lineage>
        <taxon>Eukaryota</taxon>
        <taxon>Haptista</taxon>
        <taxon>Haptophyta</taxon>
        <taxon>Prymnesiophyceae</taxon>
        <taxon>Prymnesiales</taxon>
        <taxon>Prymnesiaceae</taxon>
        <taxon>Prymnesium</taxon>
    </lineage>
</organism>
<evidence type="ECO:0000256" key="4">
    <source>
        <dbReference type="ARBA" id="ARBA00023136"/>
    </source>
</evidence>
<evidence type="ECO:0000256" key="1">
    <source>
        <dbReference type="ARBA" id="ARBA00004141"/>
    </source>
</evidence>
<keyword evidence="4 5" id="KW-0472">Membrane</keyword>
<proteinExistence type="predicted"/>
<dbReference type="Pfam" id="PF08507">
    <property type="entry name" value="COPI_assoc"/>
    <property type="match status" value="1"/>
</dbReference>
<evidence type="ECO:0000256" key="5">
    <source>
        <dbReference type="SAM" id="Phobius"/>
    </source>
</evidence>
<dbReference type="GO" id="GO:0016020">
    <property type="term" value="C:membrane"/>
    <property type="evidence" value="ECO:0007669"/>
    <property type="project" value="UniProtKB-SubCell"/>
</dbReference>
<dbReference type="PANTHER" id="PTHR38894">
    <property type="entry name" value="TRANSMEMBRANE PROTEIN"/>
    <property type="match status" value="1"/>
</dbReference>
<evidence type="ECO:0000313" key="7">
    <source>
        <dbReference type="EMBL" id="KAL1524514.1"/>
    </source>
</evidence>
<evidence type="ECO:0000256" key="2">
    <source>
        <dbReference type="ARBA" id="ARBA00022692"/>
    </source>
</evidence>
<feature type="transmembrane region" description="Helical" evidence="5">
    <location>
        <begin position="163"/>
        <end position="182"/>
    </location>
</feature>